<evidence type="ECO:0000259" key="1">
    <source>
        <dbReference type="Pfam" id="PF02470"/>
    </source>
</evidence>
<dbReference type="PANTHER" id="PTHR33371">
    <property type="entry name" value="INTERMEMBRANE PHOSPHOLIPID TRANSPORT SYSTEM BINDING PROTEIN MLAD-RELATED"/>
    <property type="match status" value="1"/>
</dbReference>
<evidence type="ECO:0000313" key="2">
    <source>
        <dbReference type="EMBL" id="XAY03522.1"/>
    </source>
</evidence>
<dbReference type="AlphaFoldDB" id="A0AAU7APC2"/>
<sequence length="440" mass="47536">MTLLRPITAAIALAVLFAVVLVARGGDDSHRVVVRIADATNVINGQKIREGGVQVGHVAGIESVAIGRGRGAELELDIDDAAWPLPTDSRFLLRWGGTVKFGDRYIALTRGRAQTELSDGAQLAATQFAVPVEFDQLLGTFDKPTRASFTRFLDNAGATLTQARPALRSSLKRSPEALDQADALLTDIDAGRLRLSSILRSGSRVINAADTAEPDIGQLVTGAATTMRALADREQQLGQTLDEAPRTFTHARDTLAKADPTLRRTGTVVAKLAPGVQEVRRLARPLNRLITTVTTVAPQATGTLRTARRATPDVNPLLQKLTERAPQIESIAKRTSKELDCVRPYTPEIISFFTNWGSFTGGYDGKDRYVRANIQLLPFAPANVMDYDTETAVKLFPGIRYGMPRPPGALAGQPWYLPECKAGLDAVDPAKDPESRKGGR</sequence>
<feature type="domain" description="Mce/MlaD" evidence="1">
    <location>
        <begin position="30"/>
        <end position="111"/>
    </location>
</feature>
<organism evidence="2">
    <name type="scientific">Paraconexibacter sp. AEG42_29</name>
    <dbReference type="NCBI Taxonomy" id="2997339"/>
    <lineage>
        <taxon>Bacteria</taxon>
        <taxon>Bacillati</taxon>
        <taxon>Actinomycetota</taxon>
        <taxon>Thermoleophilia</taxon>
        <taxon>Solirubrobacterales</taxon>
        <taxon>Paraconexibacteraceae</taxon>
        <taxon>Paraconexibacter</taxon>
    </lineage>
</organism>
<dbReference type="InterPro" id="IPR003399">
    <property type="entry name" value="Mce/MlaD"/>
</dbReference>
<dbReference type="PANTHER" id="PTHR33371:SF4">
    <property type="entry name" value="INTERMEMBRANE PHOSPHOLIPID TRANSPORT SYSTEM BINDING PROTEIN MLAD"/>
    <property type="match status" value="1"/>
</dbReference>
<dbReference type="EMBL" id="CP114014">
    <property type="protein sequence ID" value="XAY03522.1"/>
    <property type="molecule type" value="Genomic_DNA"/>
</dbReference>
<proteinExistence type="predicted"/>
<dbReference type="InterPro" id="IPR052336">
    <property type="entry name" value="MlaD_Phospholipid_Transporter"/>
</dbReference>
<dbReference type="KEGG" id="parq:DSM112329_00341"/>
<reference evidence="2" key="1">
    <citation type="submission" date="2022-12" db="EMBL/GenBank/DDBJ databases">
        <title>Paraconexibacter alkalitolerans sp. nov. and Baekduia alba sp. nov., isolated from soil and emended description of the genera Paraconexibacter (Chun et al., 2020) and Baekduia (An et al., 2020).</title>
        <authorList>
            <person name="Vieira S."/>
            <person name="Huber K.J."/>
            <person name="Geppert A."/>
            <person name="Wolf J."/>
            <person name="Neumann-Schaal M."/>
            <person name="Muesken M."/>
            <person name="Overmann J."/>
        </authorList>
    </citation>
    <scope>NUCLEOTIDE SEQUENCE</scope>
    <source>
        <strain evidence="2">AEG42_29</strain>
    </source>
</reference>
<name>A0AAU7APC2_9ACTN</name>
<accession>A0AAU7APC2</accession>
<gene>
    <name evidence="2" type="ORF">DSM112329_00341</name>
</gene>
<dbReference type="Pfam" id="PF02470">
    <property type="entry name" value="MlaD"/>
    <property type="match status" value="1"/>
</dbReference>
<protein>
    <recommendedName>
        <fullName evidence="1">Mce/MlaD domain-containing protein</fullName>
    </recommendedName>
</protein>
<dbReference type="RefSeq" id="WP_354700078.1">
    <property type="nucleotide sequence ID" value="NZ_CP114014.1"/>
</dbReference>